<protein>
    <submittedName>
        <fullName evidence="1">Uncharacterized protein</fullName>
    </submittedName>
</protein>
<reference evidence="1" key="1">
    <citation type="journal article" date="2020" name="Stud. Mycol.">
        <title>101 Dothideomycetes genomes: a test case for predicting lifestyles and emergence of pathogens.</title>
        <authorList>
            <person name="Haridas S."/>
            <person name="Albert R."/>
            <person name="Binder M."/>
            <person name="Bloem J."/>
            <person name="Labutti K."/>
            <person name="Salamov A."/>
            <person name="Andreopoulos B."/>
            <person name="Baker S."/>
            <person name="Barry K."/>
            <person name="Bills G."/>
            <person name="Bluhm B."/>
            <person name="Cannon C."/>
            <person name="Castanera R."/>
            <person name="Culley D."/>
            <person name="Daum C."/>
            <person name="Ezra D."/>
            <person name="Gonzalez J."/>
            <person name="Henrissat B."/>
            <person name="Kuo A."/>
            <person name="Liang C."/>
            <person name="Lipzen A."/>
            <person name="Lutzoni F."/>
            <person name="Magnuson J."/>
            <person name="Mondo S."/>
            <person name="Nolan M."/>
            <person name="Ohm R."/>
            <person name="Pangilinan J."/>
            <person name="Park H.-J."/>
            <person name="Ramirez L."/>
            <person name="Alfaro M."/>
            <person name="Sun H."/>
            <person name="Tritt A."/>
            <person name="Yoshinaga Y."/>
            <person name="Zwiers L.-H."/>
            <person name="Turgeon B."/>
            <person name="Goodwin S."/>
            <person name="Spatafora J."/>
            <person name="Crous P."/>
            <person name="Grigoriev I."/>
        </authorList>
    </citation>
    <scope>NUCLEOTIDE SEQUENCE</scope>
    <source>
        <strain evidence="1">ATCC 200398</strain>
    </source>
</reference>
<name>A0ACB6QTD3_9PLEO</name>
<gene>
    <name evidence="1" type="ORF">BDR25DRAFT_39938</name>
</gene>
<evidence type="ECO:0000313" key="1">
    <source>
        <dbReference type="EMBL" id="KAF2469823.1"/>
    </source>
</evidence>
<accession>A0ACB6QTD3</accession>
<keyword evidence="2" id="KW-1185">Reference proteome</keyword>
<dbReference type="EMBL" id="MU003510">
    <property type="protein sequence ID" value="KAF2469823.1"/>
    <property type="molecule type" value="Genomic_DNA"/>
</dbReference>
<proteinExistence type="predicted"/>
<comment type="caution">
    <text evidence="1">The sequence shown here is derived from an EMBL/GenBank/DDBJ whole genome shotgun (WGS) entry which is preliminary data.</text>
</comment>
<evidence type="ECO:0000313" key="2">
    <source>
        <dbReference type="Proteomes" id="UP000799755"/>
    </source>
</evidence>
<sequence length="260" mass="27838">MRAFQLLALLGAVSLTHAQETNFSPADDRHDLVYSIDRSAPPQGVNYNSALVLPSGIVAVEVSATPQASEPKFMKRTDGTCQPKPTGAGFKVEPDTSYAFLNSPQLASAASFAPTPSNYTQAFRNLHASSSAYGFLGYIALDSYDTNLCASKCNEQDGCLAINIFFERNPSQEVGPKCPNPPSTTHIKCAFWSGLVTIENTNNAGYTDHDFEVVITGSNGYNKGKMDRVKGYSGVKGSSPRALSNPLFVLALVPLLGRAM</sequence>
<dbReference type="Proteomes" id="UP000799755">
    <property type="component" value="Unassembled WGS sequence"/>
</dbReference>
<organism evidence="1 2">
    <name type="scientific">Lindgomyces ingoldianus</name>
    <dbReference type="NCBI Taxonomy" id="673940"/>
    <lineage>
        <taxon>Eukaryota</taxon>
        <taxon>Fungi</taxon>
        <taxon>Dikarya</taxon>
        <taxon>Ascomycota</taxon>
        <taxon>Pezizomycotina</taxon>
        <taxon>Dothideomycetes</taxon>
        <taxon>Pleosporomycetidae</taxon>
        <taxon>Pleosporales</taxon>
        <taxon>Lindgomycetaceae</taxon>
        <taxon>Lindgomyces</taxon>
    </lineage>
</organism>